<name>V9DKK9_9EURO</name>
<dbReference type="HOGENOM" id="CLU_026918_0_0_1"/>
<sequence>MAHSPSASAPLYIIETAPSEDTESFGKGVTSYFDISPKRDGSPATRSPASPPDISPGSQPQLPPVRRPHFRFHSDYEALHRRIHGHIIAETQSLETLTSPGRSSTPSQEIPSAKITRGRSFEQSLRRASLQTSGSSGRSSAVVRSPSPRENLRYPPRQSKVSQLRATSSSLTSRAGKWNAANEVAQRRSSTLSESITRDGNIIVVRTDQAPMRPPPSKSAPVSKVSKASSIKVETEFTESGKPPGITHGVQPSQPGISEEAQPPDQKTRSPDHDRRQSRSRRSSINPKQIFSAPLQLLRRVSLSKRTSSPAVAQRSPPSSTTRNTRLADHTTQLKRNYTSDVLQRVSATLQETKTTTPATLFPPQIARPLTWKTFSDKSIPPKAKKGQRNAHGLVSSLDHSSNNNHNSGSGDHGSDVQSYTSSQRYLRMGTMPTNTPDEKATYKIKRSPSAETEEFLKVDISVRGGTNYLPSEARRIHTPPLPEEGADGRWKGFFFDYNAPRRTSSLQAPEIVVEDVANSGSGSPDSVMSADLERHKLIPEGRPKLERSRTKNKRILTSEWADVKLAEIDLLGTETRQDDMQSAQEGSRRLNSPDVLSRNRTRIMYEGKEVEPEMFDLTIPEHLPSSPLCPRHPRYWRVVKRQGSHFRGCWMHGIGVYESTKSKA</sequence>
<feature type="compositionally biased region" description="Polar residues" evidence="1">
    <location>
        <begin position="304"/>
        <end position="330"/>
    </location>
</feature>
<organism evidence="2 3">
    <name type="scientific">Cladophialophora carrionii CBS 160.54</name>
    <dbReference type="NCBI Taxonomy" id="1279043"/>
    <lineage>
        <taxon>Eukaryota</taxon>
        <taxon>Fungi</taxon>
        <taxon>Dikarya</taxon>
        <taxon>Ascomycota</taxon>
        <taxon>Pezizomycotina</taxon>
        <taxon>Eurotiomycetes</taxon>
        <taxon>Chaetothyriomycetidae</taxon>
        <taxon>Chaetothyriales</taxon>
        <taxon>Herpotrichiellaceae</taxon>
        <taxon>Cladophialophora</taxon>
    </lineage>
</organism>
<dbReference type="OrthoDB" id="3648773at2759"/>
<feature type="compositionally biased region" description="Low complexity" evidence="1">
    <location>
        <begin position="219"/>
        <end position="230"/>
    </location>
</feature>
<feature type="region of interest" description="Disordered" evidence="1">
    <location>
        <begin position="1"/>
        <end position="68"/>
    </location>
</feature>
<feature type="compositionally biased region" description="Polar residues" evidence="1">
    <location>
        <begin position="92"/>
        <end position="110"/>
    </location>
</feature>
<reference evidence="2 3" key="1">
    <citation type="submission" date="2013-03" db="EMBL/GenBank/DDBJ databases">
        <title>The Genome Sequence of Cladophialophora carrionii CBS 160.54.</title>
        <authorList>
            <consortium name="The Broad Institute Genomics Platform"/>
            <person name="Cuomo C."/>
            <person name="de Hoog S."/>
            <person name="Gorbushina A."/>
            <person name="Walker B."/>
            <person name="Young S.K."/>
            <person name="Zeng Q."/>
            <person name="Gargeya S."/>
            <person name="Fitzgerald M."/>
            <person name="Haas B."/>
            <person name="Abouelleil A."/>
            <person name="Allen A.W."/>
            <person name="Alvarado L."/>
            <person name="Arachchi H.M."/>
            <person name="Berlin A.M."/>
            <person name="Chapman S.B."/>
            <person name="Gainer-Dewar J."/>
            <person name="Goldberg J."/>
            <person name="Griggs A."/>
            <person name="Gujja S."/>
            <person name="Hansen M."/>
            <person name="Howarth C."/>
            <person name="Imamovic A."/>
            <person name="Ireland A."/>
            <person name="Larimer J."/>
            <person name="McCowan C."/>
            <person name="Murphy C."/>
            <person name="Pearson M."/>
            <person name="Poon T.W."/>
            <person name="Priest M."/>
            <person name="Roberts A."/>
            <person name="Saif S."/>
            <person name="Shea T."/>
            <person name="Sisk P."/>
            <person name="Sykes S."/>
            <person name="Wortman J."/>
            <person name="Nusbaum C."/>
            <person name="Birren B."/>
        </authorList>
    </citation>
    <scope>NUCLEOTIDE SEQUENCE [LARGE SCALE GENOMIC DNA]</scope>
    <source>
        <strain evidence="2 3">CBS 160.54</strain>
    </source>
</reference>
<feature type="region of interest" description="Disordered" evidence="1">
    <location>
        <begin position="92"/>
        <end position="330"/>
    </location>
</feature>
<feature type="compositionally biased region" description="Basic and acidic residues" evidence="1">
    <location>
        <begin position="266"/>
        <end position="277"/>
    </location>
</feature>
<proteinExistence type="predicted"/>
<feature type="compositionally biased region" description="Low complexity" evidence="1">
    <location>
        <begin position="396"/>
        <end position="410"/>
    </location>
</feature>
<feature type="compositionally biased region" description="Polar residues" evidence="1">
    <location>
        <begin position="159"/>
        <end position="173"/>
    </location>
</feature>
<accession>V9DKK9</accession>
<dbReference type="GeneID" id="19988112"/>
<feature type="compositionally biased region" description="Low complexity" evidence="1">
    <location>
        <begin position="133"/>
        <end position="148"/>
    </location>
</feature>
<evidence type="ECO:0000256" key="1">
    <source>
        <dbReference type="SAM" id="MobiDB-lite"/>
    </source>
</evidence>
<gene>
    <name evidence="2" type="ORF">G647_09619</name>
</gene>
<evidence type="ECO:0000313" key="3">
    <source>
        <dbReference type="Proteomes" id="UP000030678"/>
    </source>
</evidence>
<dbReference type="EMBL" id="KB822698">
    <property type="protein sequence ID" value="ETI27429.1"/>
    <property type="molecule type" value="Genomic_DNA"/>
</dbReference>
<dbReference type="RefSeq" id="XP_008723835.1">
    <property type="nucleotide sequence ID" value="XM_008725613.1"/>
</dbReference>
<dbReference type="Proteomes" id="UP000030678">
    <property type="component" value="Unassembled WGS sequence"/>
</dbReference>
<feature type="region of interest" description="Disordered" evidence="1">
    <location>
        <begin position="375"/>
        <end position="421"/>
    </location>
</feature>
<protein>
    <submittedName>
        <fullName evidence="2">Uncharacterized protein</fullName>
    </submittedName>
</protein>
<dbReference type="AlphaFoldDB" id="V9DKK9"/>
<evidence type="ECO:0000313" key="2">
    <source>
        <dbReference type="EMBL" id="ETI27429.1"/>
    </source>
</evidence>
<dbReference type="VEuPathDB" id="FungiDB:G647_09619"/>